<protein>
    <submittedName>
        <fullName evidence="1">Uncharacterized protein</fullName>
    </submittedName>
</protein>
<reference evidence="1" key="1">
    <citation type="submission" date="2014-09" db="EMBL/GenBank/DDBJ databases">
        <authorList>
            <person name="Magalhaes I.L.F."/>
            <person name="Oliveira U."/>
            <person name="Santos F.R."/>
            <person name="Vidigal T.H.D.A."/>
            <person name="Brescovit A.D."/>
            <person name="Santos A.J."/>
        </authorList>
    </citation>
    <scope>NUCLEOTIDE SEQUENCE</scope>
    <source>
        <tissue evidence="1">Shoot tissue taken approximately 20 cm above the soil surface</tissue>
    </source>
</reference>
<organism evidence="1">
    <name type="scientific">Arundo donax</name>
    <name type="common">Giant reed</name>
    <name type="synonym">Donax arundinaceus</name>
    <dbReference type="NCBI Taxonomy" id="35708"/>
    <lineage>
        <taxon>Eukaryota</taxon>
        <taxon>Viridiplantae</taxon>
        <taxon>Streptophyta</taxon>
        <taxon>Embryophyta</taxon>
        <taxon>Tracheophyta</taxon>
        <taxon>Spermatophyta</taxon>
        <taxon>Magnoliopsida</taxon>
        <taxon>Liliopsida</taxon>
        <taxon>Poales</taxon>
        <taxon>Poaceae</taxon>
        <taxon>PACMAD clade</taxon>
        <taxon>Arundinoideae</taxon>
        <taxon>Arundineae</taxon>
        <taxon>Arundo</taxon>
    </lineage>
</organism>
<reference evidence="1" key="2">
    <citation type="journal article" date="2015" name="Data Brief">
        <title>Shoot transcriptome of the giant reed, Arundo donax.</title>
        <authorList>
            <person name="Barrero R.A."/>
            <person name="Guerrero F.D."/>
            <person name="Moolhuijzen P."/>
            <person name="Goolsby J.A."/>
            <person name="Tidwell J."/>
            <person name="Bellgard S.E."/>
            <person name="Bellgard M.I."/>
        </authorList>
    </citation>
    <scope>NUCLEOTIDE SEQUENCE</scope>
    <source>
        <tissue evidence="1">Shoot tissue taken approximately 20 cm above the soil surface</tissue>
    </source>
</reference>
<name>A0A0A9FKL0_ARUDO</name>
<dbReference type="EMBL" id="GBRH01184331">
    <property type="protein sequence ID" value="JAE13565.1"/>
    <property type="molecule type" value="Transcribed_RNA"/>
</dbReference>
<sequence length="74" mass="8481">MHYNLTLHATVLSIDRIDIQAQLHQLRPMCISFYRLQSQLRDEAGPAARGDSEENAAGVHVVLRMRVLYQFAMI</sequence>
<dbReference type="AlphaFoldDB" id="A0A0A9FKL0"/>
<evidence type="ECO:0000313" key="1">
    <source>
        <dbReference type="EMBL" id="JAE13565.1"/>
    </source>
</evidence>
<accession>A0A0A9FKL0</accession>
<proteinExistence type="predicted"/>